<sequence>EKDSLSPFIHLQEKKKENEVLQKALEEKKEAFREKMEVINSRWRDLHTRDAQLKAYMEESGNSLKENEIMQLQALKKASEDREIRMQKETELLRAKRELEALRNEYQKLCSRVQKYSIFNKYMEDAVRISQDPFCCIQAVLQRYEMLAIMHEELLQTQQQHQESSEQAKVYLDQYKAEKEAEILQYKNELVQLQQRFEQAQSDVLLWETRWADIQNMSAKKILELGTIRMAIFNLFQ</sequence>
<dbReference type="InterPro" id="IPR025252">
    <property type="entry name" value="DUF4200"/>
</dbReference>
<dbReference type="GO" id="GO:0005856">
    <property type="term" value="C:cytoskeleton"/>
    <property type="evidence" value="ECO:0007669"/>
    <property type="project" value="UniProtKB-ARBA"/>
</dbReference>
<organism evidence="4 5">
    <name type="scientific">Mesitornis unicolor</name>
    <name type="common">brown roatelo</name>
    <dbReference type="NCBI Taxonomy" id="54374"/>
    <lineage>
        <taxon>Eukaryota</taxon>
        <taxon>Metazoa</taxon>
        <taxon>Chordata</taxon>
        <taxon>Craniata</taxon>
        <taxon>Vertebrata</taxon>
        <taxon>Euteleostomi</taxon>
        <taxon>Archelosauria</taxon>
        <taxon>Archosauria</taxon>
        <taxon>Dinosauria</taxon>
        <taxon>Saurischia</taxon>
        <taxon>Theropoda</taxon>
        <taxon>Coelurosauria</taxon>
        <taxon>Aves</taxon>
        <taxon>Neognathae</taxon>
        <taxon>Neoaves</taxon>
        <taxon>Columbimorphae</taxon>
        <taxon>Mesitornithiformes</taxon>
        <taxon>Mesitornithidae</taxon>
        <taxon>Mesitornis</taxon>
    </lineage>
</organism>
<feature type="coiled-coil region" evidence="2">
    <location>
        <begin position="176"/>
        <end position="203"/>
    </location>
</feature>
<reference evidence="4 5" key="1">
    <citation type="submission" date="2014-04" db="EMBL/GenBank/DDBJ databases">
        <title>Genome evolution of avian class.</title>
        <authorList>
            <person name="Zhang G."/>
            <person name="Li C."/>
        </authorList>
    </citation>
    <scope>NUCLEOTIDE SEQUENCE [LARGE SCALE GENOMIC DNA]</scope>
    <source>
        <strain evidence="4">BGI_N332</strain>
    </source>
</reference>
<feature type="non-terminal residue" evidence="4">
    <location>
        <position position="237"/>
    </location>
</feature>
<dbReference type="PANTHER" id="PTHR21683">
    <property type="entry name" value="COILED-COIL DOMAIN-CONTAINING PROTEIN 42 LIKE-2-LIKE-RELATED"/>
    <property type="match status" value="1"/>
</dbReference>
<evidence type="ECO:0000313" key="4">
    <source>
        <dbReference type="EMBL" id="KFQ27937.1"/>
    </source>
</evidence>
<evidence type="ECO:0000259" key="3">
    <source>
        <dbReference type="Pfam" id="PF13863"/>
    </source>
</evidence>
<accession>A0A091RH67</accession>
<dbReference type="Proteomes" id="UP000053369">
    <property type="component" value="Unassembled WGS sequence"/>
</dbReference>
<protein>
    <submittedName>
        <fullName evidence="4">Coiled-coil domain-containing protein 42A</fullName>
    </submittedName>
</protein>
<keyword evidence="1 2" id="KW-0175">Coiled coil</keyword>
<keyword evidence="5" id="KW-1185">Reference proteome</keyword>
<dbReference type="EMBL" id="KK799803">
    <property type="protein sequence ID" value="KFQ27937.1"/>
    <property type="molecule type" value="Genomic_DNA"/>
</dbReference>
<dbReference type="GO" id="GO:0007286">
    <property type="term" value="P:spermatid development"/>
    <property type="evidence" value="ECO:0007669"/>
    <property type="project" value="TreeGrafter"/>
</dbReference>
<dbReference type="AlphaFoldDB" id="A0A091RH67"/>
<feature type="coiled-coil region" evidence="2">
    <location>
        <begin position="11"/>
        <end position="112"/>
    </location>
</feature>
<dbReference type="PANTHER" id="PTHR21683:SF8">
    <property type="entry name" value="COILED-COIL DOMAIN-CONTAINING PROTEIN 42"/>
    <property type="match status" value="1"/>
</dbReference>
<evidence type="ECO:0000256" key="2">
    <source>
        <dbReference type="SAM" id="Coils"/>
    </source>
</evidence>
<dbReference type="Pfam" id="PF13863">
    <property type="entry name" value="DUF4200"/>
    <property type="match status" value="1"/>
</dbReference>
<feature type="domain" description="DUF4200" evidence="3">
    <location>
        <begin position="11"/>
        <end position="127"/>
    </location>
</feature>
<evidence type="ECO:0000256" key="1">
    <source>
        <dbReference type="ARBA" id="ARBA00023054"/>
    </source>
</evidence>
<feature type="non-terminal residue" evidence="4">
    <location>
        <position position="1"/>
    </location>
</feature>
<evidence type="ECO:0000313" key="5">
    <source>
        <dbReference type="Proteomes" id="UP000053369"/>
    </source>
</evidence>
<name>A0A091RH67_9AVES</name>
<proteinExistence type="predicted"/>
<dbReference type="InterPro" id="IPR051147">
    <property type="entry name" value="CFAP_domain-containing"/>
</dbReference>
<gene>
    <name evidence="4" type="ORF">N332_07165</name>
</gene>